<evidence type="ECO:0000313" key="2">
    <source>
        <dbReference type="EMBL" id="GAA4793630.1"/>
    </source>
</evidence>
<accession>A0ABP9BCM9</accession>
<reference evidence="3" key="1">
    <citation type="journal article" date="2019" name="Int. J. Syst. Evol. Microbiol.">
        <title>The Global Catalogue of Microorganisms (GCM) 10K type strain sequencing project: providing services to taxonomists for standard genome sequencing and annotation.</title>
        <authorList>
            <consortium name="The Broad Institute Genomics Platform"/>
            <consortium name="The Broad Institute Genome Sequencing Center for Infectious Disease"/>
            <person name="Wu L."/>
            <person name="Ma J."/>
        </authorList>
    </citation>
    <scope>NUCLEOTIDE SEQUENCE [LARGE SCALE GENOMIC DNA]</scope>
    <source>
        <strain evidence="3">JCM 18200</strain>
    </source>
</reference>
<name>A0ABP9BCM9_9SPHI</name>
<evidence type="ECO:0000313" key="3">
    <source>
        <dbReference type="Proteomes" id="UP001501411"/>
    </source>
</evidence>
<gene>
    <name evidence="2" type="ORF">GCM10023231_22430</name>
</gene>
<dbReference type="SUPFAM" id="SSF52141">
    <property type="entry name" value="Uracil-DNA glycosylase-like"/>
    <property type="match status" value="1"/>
</dbReference>
<organism evidence="2 3">
    <name type="scientific">Olivibacter ginsenosidimutans</name>
    <dbReference type="NCBI Taxonomy" id="1176537"/>
    <lineage>
        <taxon>Bacteria</taxon>
        <taxon>Pseudomonadati</taxon>
        <taxon>Bacteroidota</taxon>
        <taxon>Sphingobacteriia</taxon>
        <taxon>Sphingobacteriales</taxon>
        <taxon>Sphingobacteriaceae</taxon>
        <taxon>Olivibacter</taxon>
    </lineage>
</organism>
<dbReference type="InterPro" id="IPR032579">
    <property type="entry name" value="Phe_SMUG2-like"/>
</dbReference>
<dbReference type="Gene3D" id="3.40.470.10">
    <property type="entry name" value="Uracil-DNA glycosylase-like domain"/>
    <property type="match status" value="1"/>
</dbReference>
<dbReference type="Proteomes" id="UP001501411">
    <property type="component" value="Unassembled WGS sequence"/>
</dbReference>
<dbReference type="InterPro" id="IPR036895">
    <property type="entry name" value="Uracil-DNA_glycosylase-like_sf"/>
</dbReference>
<keyword evidence="3" id="KW-1185">Reference proteome</keyword>
<sequence>MLIDKTMEKNLSFGEQVIAYNKQLHYKSELPESFAVINPFQQQEETLMVMERFYRKFYADHCHRKFIIGIKPNRHGAGVTGVPFTDTKRLKEVCGIEMKTAYSHEVSSVFIYELIAQYGGAASFFSDFYINSPFPLAIIRRNERDKWVNANYYDNKALFNCVKSFMVTTLKKQLTMEIISDRVYVLGKKNADFIKQINKEEKLFGEIVVLEHPRFIMQYKSKQKDAFITKYLEAFSS</sequence>
<protein>
    <submittedName>
        <fullName evidence="2">SMUG2 DNA glycosylase family protein</fullName>
    </submittedName>
</protein>
<proteinExistence type="predicted"/>
<feature type="domain" description="Uracil-DNA glycosylase-like" evidence="1">
    <location>
        <begin position="64"/>
        <end position="235"/>
    </location>
</feature>
<evidence type="ECO:0000259" key="1">
    <source>
        <dbReference type="Pfam" id="PF03167"/>
    </source>
</evidence>
<dbReference type="Pfam" id="PF03167">
    <property type="entry name" value="UDG"/>
    <property type="match status" value="1"/>
</dbReference>
<comment type="caution">
    <text evidence="2">The sequence shown here is derived from an EMBL/GenBank/DDBJ whole genome shotgun (WGS) entry which is preliminary data.</text>
</comment>
<dbReference type="CDD" id="cd19375">
    <property type="entry name" value="UDG-F3-like_SMUG2"/>
    <property type="match status" value="1"/>
</dbReference>
<dbReference type="InterPro" id="IPR005122">
    <property type="entry name" value="Uracil-DNA_glycosylase-like"/>
</dbReference>
<dbReference type="EMBL" id="BAABIQ010000034">
    <property type="protein sequence ID" value="GAA4793630.1"/>
    <property type="molecule type" value="Genomic_DNA"/>
</dbReference>